<accession>A0A160TFF0</accession>
<dbReference type="Gene3D" id="3.30.60.140">
    <property type="match status" value="1"/>
</dbReference>
<name>A0A160TFF0_9ZZZZ</name>
<dbReference type="EMBL" id="CZQC01000050">
    <property type="protein sequence ID" value="CUS41669.1"/>
    <property type="molecule type" value="Genomic_DNA"/>
</dbReference>
<reference evidence="1" key="1">
    <citation type="submission" date="2015-10" db="EMBL/GenBank/DDBJ databases">
        <authorList>
            <person name="Gilbert D.G."/>
        </authorList>
    </citation>
    <scope>NUCLEOTIDE SEQUENCE</scope>
</reference>
<protein>
    <submittedName>
        <fullName evidence="1">PvcA protein, related to known isonitrile synthases</fullName>
    </submittedName>
</protein>
<proteinExistence type="predicted"/>
<dbReference type="InterPro" id="IPR007817">
    <property type="entry name" value="Isocyanide_synthase_DIT1"/>
</dbReference>
<organism evidence="1">
    <name type="scientific">hydrothermal vent metagenome</name>
    <dbReference type="NCBI Taxonomy" id="652676"/>
    <lineage>
        <taxon>unclassified sequences</taxon>
        <taxon>metagenomes</taxon>
        <taxon>ecological metagenomes</taxon>
    </lineage>
</organism>
<dbReference type="Pfam" id="PF05141">
    <property type="entry name" value="DIT1_PvcA"/>
    <property type="match status" value="1"/>
</dbReference>
<dbReference type="PANTHER" id="PTHR37285">
    <property type="entry name" value="SPORE WALL MATURATION PROTEIN DIT1"/>
    <property type="match status" value="1"/>
</dbReference>
<sequence length="342" mass="39354">MEDLTVSHRNTETLDTENSLVPTANAAMLADQILNVIFDKRRLLPDEDIAEVDEREERQVHFERILAYVEAREKIQMILPAFPVKSPNRNKTLAHLPDYAERHAFKQLSLLCDEIKSIYSPGAEISICSDGRVFSDLLRISDDHVTEYGETLRSMVEESHPGVFTFFNLDKVYSSISCFETMREDLMVSYGEALSDLVYRTKTEPHAKSMYLGITRFIFEDFSGIDPFRSLARNAIQKASKLVSYRVIQRSNAWSRLLKEQFPQAVRLSIHPQFRVSEKIGIYLGDAENAWVTPWHSVAVVEDDRVLFMKRSDAEAQPDVLLAYQDGRPSHFVRQMRLERAS</sequence>
<dbReference type="PANTHER" id="PTHR37285:SF5">
    <property type="entry name" value="SPORE WALL MATURATION PROTEIN DIT1"/>
    <property type="match status" value="1"/>
</dbReference>
<dbReference type="AlphaFoldDB" id="A0A160TFF0"/>
<gene>
    <name evidence="1" type="ORF">MGWOODY_Tha2188</name>
</gene>
<evidence type="ECO:0000313" key="1">
    <source>
        <dbReference type="EMBL" id="CUS41669.1"/>
    </source>
</evidence>